<sequence length="213" mass="24225">MAVDLLLAKQKLLTAINSMSNEMISDEVLRPSASGNCPLRLWLDRRNPQVEERELKYGWYTFQGKLAEAALLPLLEAAGARILYPPDDKERKEIDEQHGLIGTPHVDGAIKWQEIGLGDWAFLEFKYLRAMASIEIILNGLESSRDYWYQTVSYLMQAEIAVQNSGWGIEPPKQMLFFLAPKDASTVQMLIGGRTKQTKKELETPEKMKPEEL</sequence>
<comment type="caution">
    <text evidence="1">The sequence shown here is derived from an EMBL/GenBank/DDBJ whole genome shotgun (WGS) entry which is preliminary data.</text>
</comment>
<proteinExistence type="predicted"/>
<protein>
    <submittedName>
        <fullName evidence="1">Uncharacterized protein</fullName>
    </submittedName>
</protein>
<feature type="non-terminal residue" evidence="1">
    <location>
        <position position="213"/>
    </location>
</feature>
<gene>
    <name evidence="1" type="ORF">LCGC14_1243470</name>
</gene>
<accession>A0A0F9L916</accession>
<dbReference type="AlphaFoldDB" id="A0A0F9L916"/>
<reference evidence="1" key="1">
    <citation type="journal article" date="2015" name="Nature">
        <title>Complex archaea that bridge the gap between prokaryotes and eukaryotes.</title>
        <authorList>
            <person name="Spang A."/>
            <person name="Saw J.H."/>
            <person name="Jorgensen S.L."/>
            <person name="Zaremba-Niedzwiedzka K."/>
            <person name="Martijn J."/>
            <person name="Lind A.E."/>
            <person name="van Eijk R."/>
            <person name="Schleper C."/>
            <person name="Guy L."/>
            <person name="Ettema T.J."/>
        </authorList>
    </citation>
    <scope>NUCLEOTIDE SEQUENCE</scope>
</reference>
<evidence type="ECO:0000313" key="1">
    <source>
        <dbReference type="EMBL" id="KKM89948.1"/>
    </source>
</evidence>
<dbReference type="EMBL" id="LAZR01006741">
    <property type="protein sequence ID" value="KKM89948.1"/>
    <property type="molecule type" value="Genomic_DNA"/>
</dbReference>
<name>A0A0F9L916_9ZZZZ</name>
<organism evidence="1">
    <name type="scientific">marine sediment metagenome</name>
    <dbReference type="NCBI Taxonomy" id="412755"/>
    <lineage>
        <taxon>unclassified sequences</taxon>
        <taxon>metagenomes</taxon>
        <taxon>ecological metagenomes</taxon>
    </lineage>
</organism>